<dbReference type="RefSeq" id="WP_130430525.1">
    <property type="nucleotide sequence ID" value="NZ_SHKP01000004.1"/>
</dbReference>
<evidence type="ECO:0000313" key="3">
    <source>
        <dbReference type="Proteomes" id="UP000293671"/>
    </source>
</evidence>
<feature type="chain" id="PRO_5020547870" description="Tetratricopeptide repeat protein" evidence="1">
    <location>
        <begin position="33"/>
        <end position="641"/>
    </location>
</feature>
<evidence type="ECO:0008006" key="4">
    <source>
        <dbReference type="Google" id="ProtNLM"/>
    </source>
</evidence>
<dbReference type="InterPro" id="IPR011990">
    <property type="entry name" value="TPR-like_helical_dom_sf"/>
</dbReference>
<feature type="signal peptide" evidence="1">
    <location>
        <begin position="1"/>
        <end position="32"/>
    </location>
</feature>
<reference evidence="2 3" key="1">
    <citation type="submission" date="2019-02" db="EMBL/GenBank/DDBJ databases">
        <title>Genomic Encyclopedia of Type Strains, Phase IV (KMG-IV): sequencing the most valuable type-strain genomes for metagenomic binning, comparative biology and taxonomic classification.</title>
        <authorList>
            <person name="Goeker M."/>
        </authorList>
    </citation>
    <scope>NUCLEOTIDE SEQUENCE [LARGE SCALE GENOMIC DNA]</scope>
    <source>
        <strain evidence="2 3">DSM 19570</strain>
    </source>
</reference>
<dbReference type="Gene3D" id="1.25.40.10">
    <property type="entry name" value="Tetratricopeptide repeat domain"/>
    <property type="match status" value="1"/>
</dbReference>
<accession>A0A4V2FUN9</accession>
<name>A0A4V2FUN9_9BURK</name>
<gene>
    <name evidence="2" type="ORF">EV670_0825</name>
</gene>
<evidence type="ECO:0000313" key="2">
    <source>
        <dbReference type="EMBL" id="RZU02796.1"/>
    </source>
</evidence>
<protein>
    <recommendedName>
        <fullName evidence="4">Tetratricopeptide repeat protein</fullName>
    </recommendedName>
</protein>
<sequence length="641" mass="69869">MDRKFSLNAIARRLAGAVAVASLLGAAVPASAAPPAQPQHVIKDPHYGDGLFHFFQDQYFESLTSLMVSQHFDRVAQHADEAEILRGGLLLSYGLHREAGQIFAQLIERGAPPKVQDRAWFYLAKIRYQRGFLADAAAALDRIGGALPPALEEERGLLRANVMLASGDDAGAAKVLAAIPPTSGAGLYARYNLGVALLRSGETERGTKVLDEVGRLSATKAFAGEEFRALRDKANVALGFAALKDERPQDARNYLERVRLNGPQSNKALLGFGWAAAAQKQPKLALVPWTELGGRDASDAAVLEARIALPYALAELGAYGQSLDRYNEALAAFAQEGKALDESIAAVRGGKLMNALLDSNPGQEMGWFWTLKALPELPHASHLAPLMAGHEFQEAFKNYRDLRFLAGNLQSWQDKLGVFGDMLANRRQAFAERLPKVREQAKDSGLPALQQRRESLAGELVKAETDADGVAFANPQQRAQKTRIDDAGQNLKAATATLPAPEAADAAERLRRVSGALTWQLAQQHPEKFWDAKRALAATDTALAEATQRDAALAKAQVEEPLRFEKFAARIAELDRRIKALNPRVAALSREQQRQVEDIAVAELRQQQERLAVYGTQARFAVAQLQDRATQNKSDEHAAKQ</sequence>
<evidence type="ECO:0000256" key="1">
    <source>
        <dbReference type="SAM" id="SignalP"/>
    </source>
</evidence>
<dbReference type="OrthoDB" id="6072288at2"/>
<dbReference type="EMBL" id="SHKP01000004">
    <property type="protein sequence ID" value="RZU02796.1"/>
    <property type="molecule type" value="Genomic_DNA"/>
</dbReference>
<keyword evidence="3" id="KW-1185">Reference proteome</keyword>
<organism evidence="2 3">
    <name type="scientific">Rivibacter subsaxonicus</name>
    <dbReference type="NCBI Taxonomy" id="457575"/>
    <lineage>
        <taxon>Bacteria</taxon>
        <taxon>Pseudomonadati</taxon>
        <taxon>Pseudomonadota</taxon>
        <taxon>Betaproteobacteria</taxon>
        <taxon>Burkholderiales</taxon>
        <taxon>Rivibacter</taxon>
    </lineage>
</organism>
<dbReference type="AlphaFoldDB" id="A0A4V2FUN9"/>
<proteinExistence type="predicted"/>
<keyword evidence="1" id="KW-0732">Signal</keyword>
<dbReference type="Proteomes" id="UP000293671">
    <property type="component" value="Unassembled WGS sequence"/>
</dbReference>
<dbReference type="SUPFAM" id="SSF48452">
    <property type="entry name" value="TPR-like"/>
    <property type="match status" value="1"/>
</dbReference>
<comment type="caution">
    <text evidence="2">The sequence shown here is derived from an EMBL/GenBank/DDBJ whole genome shotgun (WGS) entry which is preliminary data.</text>
</comment>